<keyword evidence="8" id="KW-1185">Reference proteome</keyword>
<reference evidence="7 8" key="1">
    <citation type="submission" date="2024-04" db="EMBL/GenBank/DDBJ databases">
        <title>draft genome sequnece of Paenibacillus filicis.</title>
        <authorList>
            <person name="Kim D.-U."/>
        </authorList>
    </citation>
    <scope>NUCLEOTIDE SEQUENCE [LARGE SCALE GENOMIC DNA]</scope>
    <source>
        <strain evidence="7 8">KACC14197</strain>
    </source>
</reference>
<evidence type="ECO:0000256" key="1">
    <source>
        <dbReference type="ARBA" id="ARBA00004196"/>
    </source>
</evidence>
<accession>A0ABU9DHT7</accession>
<dbReference type="PANTHER" id="PTHR32347">
    <property type="entry name" value="EFFLUX SYSTEM COMPONENT YKNX-RELATED"/>
    <property type="match status" value="1"/>
</dbReference>
<feature type="domain" description="Multidrug resistance protein MdtA-like C-terminal permuted SH3" evidence="5">
    <location>
        <begin position="452"/>
        <end position="510"/>
    </location>
</feature>
<dbReference type="InterPro" id="IPR058627">
    <property type="entry name" value="MdtA-like_C"/>
</dbReference>
<feature type="domain" description="YknX-like beta-barrel" evidence="6">
    <location>
        <begin position="374"/>
        <end position="444"/>
    </location>
</feature>
<protein>
    <submittedName>
        <fullName evidence="7">HlyD family efflux transporter periplasmic adaptor subunit</fullName>
    </submittedName>
</protein>
<dbReference type="EMBL" id="JBBPCC010000006">
    <property type="protein sequence ID" value="MEK8128436.1"/>
    <property type="molecule type" value="Genomic_DNA"/>
</dbReference>
<dbReference type="InterPro" id="IPR058636">
    <property type="entry name" value="Beta-barrel_YknX"/>
</dbReference>
<dbReference type="Gene3D" id="2.40.420.20">
    <property type="match status" value="1"/>
</dbReference>
<gene>
    <name evidence="7" type="ORF">WMW72_11020</name>
</gene>
<evidence type="ECO:0000256" key="2">
    <source>
        <dbReference type="ARBA" id="ARBA00023054"/>
    </source>
</evidence>
<dbReference type="Pfam" id="PF25990">
    <property type="entry name" value="Beta-barrel_YknX"/>
    <property type="match status" value="1"/>
</dbReference>
<evidence type="ECO:0000259" key="6">
    <source>
        <dbReference type="Pfam" id="PF25990"/>
    </source>
</evidence>
<evidence type="ECO:0000256" key="4">
    <source>
        <dbReference type="SAM" id="MobiDB-lite"/>
    </source>
</evidence>
<dbReference type="Gene3D" id="2.40.50.100">
    <property type="match status" value="1"/>
</dbReference>
<dbReference type="Proteomes" id="UP001469365">
    <property type="component" value="Unassembled WGS sequence"/>
</dbReference>
<organism evidence="7 8">
    <name type="scientific">Paenibacillus filicis</name>
    <dbReference type="NCBI Taxonomy" id="669464"/>
    <lineage>
        <taxon>Bacteria</taxon>
        <taxon>Bacillati</taxon>
        <taxon>Bacillota</taxon>
        <taxon>Bacilli</taxon>
        <taxon>Bacillales</taxon>
        <taxon>Paenibacillaceae</taxon>
        <taxon>Paenibacillus</taxon>
    </lineage>
</organism>
<evidence type="ECO:0000256" key="3">
    <source>
        <dbReference type="SAM" id="Coils"/>
    </source>
</evidence>
<evidence type="ECO:0000259" key="5">
    <source>
        <dbReference type="Pfam" id="PF25967"/>
    </source>
</evidence>
<feature type="compositionally biased region" description="Gly residues" evidence="4">
    <location>
        <begin position="533"/>
        <end position="570"/>
    </location>
</feature>
<dbReference type="SUPFAM" id="SSF111369">
    <property type="entry name" value="HlyD-like secretion proteins"/>
    <property type="match status" value="1"/>
</dbReference>
<sequence length="570" mass="59140">MNKKKTIIITVAALLVAGAGTTVYMTRGPQKAKTGAVAQQQTAKVTKGNLQATITGTSQLAAEQLQMITPPKEGMIKTINLTRNQSVKQGDLLLELTDTNLVEKLDSAQVSLDQYKKDLQDLLEQQGSLRIKAPAAGKLILAANLSEGSNVSKTTKVATIADTGSLTVTLPFIQEEVAQLATGDTVELTVDGYLLSKAGVVESIAAGSKADAKGNRISDVKVRIDNDGTLDADLNVQGSVTVNGLKVESAGSAKLQYKSTTTVFANVSGSISKLDITENRAVRSGEAIATIVNDTLAKDISTKQQQIEQQTKTIQDLNDQLANLKVYAPFDGVFSTDFADTKSNVLASYRVGSTIKSDVKLGAVASLDTLQLAISVDELDLPKVQVGQKARVRVDAITGKTYEASVTQVSTVGTTSNGVSTYSVILSMKSSPELKYGMTASADIIVTDKKGVLLLPTQAVQSRNGRSSVGIKKADGTIERKDIKVGVNDSANVEITEGLAEGDEVVLGGTAPRGNNLTEQQIQQMRNQFQQGAGAGGGTGGGFPAGGGNFGGGGFTGGGGGGNGGGGARR</sequence>
<dbReference type="Gene3D" id="2.40.30.170">
    <property type="match status" value="1"/>
</dbReference>
<dbReference type="Pfam" id="PF25967">
    <property type="entry name" value="RND-MFP_C"/>
    <property type="match status" value="1"/>
</dbReference>
<evidence type="ECO:0000313" key="7">
    <source>
        <dbReference type="EMBL" id="MEK8128436.1"/>
    </source>
</evidence>
<dbReference type="PANTHER" id="PTHR32347:SF14">
    <property type="entry name" value="EFFLUX SYSTEM COMPONENT YKNX-RELATED"/>
    <property type="match status" value="1"/>
</dbReference>
<feature type="coiled-coil region" evidence="3">
    <location>
        <begin position="105"/>
        <end position="132"/>
    </location>
</feature>
<dbReference type="RefSeq" id="WP_341415517.1">
    <property type="nucleotide sequence ID" value="NZ_JBBPCC010000006.1"/>
</dbReference>
<name>A0ABU9DHT7_9BACL</name>
<comment type="subcellular location">
    <subcellularLocation>
        <location evidence="1">Cell envelope</location>
    </subcellularLocation>
</comment>
<feature type="coiled-coil region" evidence="3">
    <location>
        <begin position="300"/>
        <end position="327"/>
    </location>
</feature>
<evidence type="ECO:0000313" key="8">
    <source>
        <dbReference type="Proteomes" id="UP001469365"/>
    </source>
</evidence>
<proteinExistence type="predicted"/>
<dbReference type="InterPro" id="IPR050465">
    <property type="entry name" value="UPF0194_transport"/>
</dbReference>
<feature type="region of interest" description="Disordered" evidence="4">
    <location>
        <begin position="531"/>
        <end position="570"/>
    </location>
</feature>
<keyword evidence="2 3" id="KW-0175">Coiled coil</keyword>
<comment type="caution">
    <text evidence="7">The sequence shown here is derived from an EMBL/GenBank/DDBJ whole genome shotgun (WGS) entry which is preliminary data.</text>
</comment>